<dbReference type="AlphaFoldDB" id="A0A178Z3U2"/>
<dbReference type="GO" id="GO:0044283">
    <property type="term" value="P:small molecule biosynthetic process"/>
    <property type="evidence" value="ECO:0007669"/>
    <property type="project" value="UniProtKB-ARBA"/>
</dbReference>
<evidence type="ECO:0000256" key="2">
    <source>
        <dbReference type="ARBA" id="ARBA00022723"/>
    </source>
</evidence>
<dbReference type="PROSITE" id="PS51471">
    <property type="entry name" value="FE2OG_OXY"/>
    <property type="match status" value="1"/>
</dbReference>
<dbReference type="OrthoDB" id="288590at2759"/>
<dbReference type="GO" id="GO:0016491">
    <property type="term" value="F:oxidoreductase activity"/>
    <property type="evidence" value="ECO:0007669"/>
    <property type="project" value="UniProtKB-KW"/>
</dbReference>
<comment type="caution">
    <text evidence="8">The sequence shown here is derived from an EMBL/GenBank/DDBJ whole genome shotgun (WGS) entry which is preliminary data.</text>
</comment>
<evidence type="ECO:0000256" key="1">
    <source>
        <dbReference type="ARBA" id="ARBA00008056"/>
    </source>
</evidence>
<gene>
    <name evidence="8" type="ORF">AYL99_11505</name>
</gene>
<dbReference type="Gene3D" id="2.60.120.330">
    <property type="entry name" value="B-lactam Antibiotic, Isopenicillin N Synthase, Chain"/>
    <property type="match status" value="1"/>
</dbReference>
<feature type="domain" description="Fe2OG dioxygenase" evidence="7">
    <location>
        <begin position="224"/>
        <end position="342"/>
    </location>
</feature>
<dbReference type="Pfam" id="PF03171">
    <property type="entry name" value="2OG-FeII_Oxy"/>
    <property type="match status" value="1"/>
</dbReference>
<dbReference type="RefSeq" id="XP_018687771.1">
    <property type="nucleotide sequence ID" value="XM_018843011.1"/>
</dbReference>
<feature type="compositionally biased region" description="Pro residues" evidence="6">
    <location>
        <begin position="35"/>
        <end position="44"/>
    </location>
</feature>
<dbReference type="STRING" id="1367422.A0A178Z3U2"/>
<accession>A0A178Z3U2</accession>
<keyword evidence="3 5" id="KW-0560">Oxidoreductase</keyword>
<evidence type="ECO:0000256" key="5">
    <source>
        <dbReference type="RuleBase" id="RU003682"/>
    </source>
</evidence>
<dbReference type="PANTHER" id="PTHR10209:SF881">
    <property type="entry name" value="FI07970P-RELATED"/>
    <property type="match status" value="1"/>
</dbReference>
<organism evidence="8 9">
    <name type="scientific">Fonsecaea erecta</name>
    <dbReference type="NCBI Taxonomy" id="1367422"/>
    <lineage>
        <taxon>Eukaryota</taxon>
        <taxon>Fungi</taxon>
        <taxon>Dikarya</taxon>
        <taxon>Ascomycota</taxon>
        <taxon>Pezizomycotina</taxon>
        <taxon>Eurotiomycetes</taxon>
        <taxon>Chaetothyriomycetidae</taxon>
        <taxon>Chaetothyriales</taxon>
        <taxon>Herpotrichiellaceae</taxon>
        <taxon>Fonsecaea</taxon>
    </lineage>
</organism>
<keyword evidence="4 5" id="KW-0408">Iron</keyword>
<dbReference type="InterPro" id="IPR027443">
    <property type="entry name" value="IPNS-like_sf"/>
</dbReference>
<evidence type="ECO:0000259" key="7">
    <source>
        <dbReference type="PROSITE" id="PS51471"/>
    </source>
</evidence>
<dbReference type="InterPro" id="IPR005123">
    <property type="entry name" value="Oxoglu/Fe-dep_dioxygenase_dom"/>
</dbReference>
<dbReference type="Pfam" id="PF14226">
    <property type="entry name" value="DIOX_N"/>
    <property type="match status" value="1"/>
</dbReference>
<evidence type="ECO:0000256" key="3">
    <source>
        <dbReference type="ARBA" id="ARBA00023002"/>
    </source>
</evidence>
<dbReference type="GeneID" id="30015673"/>
<comment type="similarity">
    <text evidence="1 5">Belongs to the iron/ascorbate-dependent oxidoreductase family.</text>
</comment>
<dbReference type="PRINTS" id="PR00682">
    <property type="entry name" value="IPNSYNTHASE"/>
</dbReference>
<dbReference type="InterPro" id="IPR044861">
    <property type="entry name" value="IPNS-like_FE2OG_OXY"/>
</dbReference>
<dbReference type="SUPFAM" id="SSF51197">
    <property type="entry name" value="Clavaminate synthase-like"/>
    <property type="match status" value="1"/>
</dbReference>
<dbReference type="InterPro" id="IPR026992">
    <property type="entry name" value="DIOX_N"/>
</dbReference>
<feature type="region of interest" description="Disordered" evidence="6">
    <location>
        <begin position="1"/>
        <end position="53"/>
    </location>
</feature>
<protein>
    <recommendedName>
        <fullName evidence="7">Fe2OG dioxygenase domain-containing protein</fullName>
    </recommendedName>
</protein>
<evidence type="ECO:0000256" key="6">
    <source>
        <dbReference type="SAM" id="MobiDB-lite"/>
    </source>
</evidence>
<feature type="compositionally biased region" description="Polar residues" evidence="6">
    <location>
        <begin position="10"/>
        <end position="24"/>
    </location>
</feature>
<sequence>MGPISPSEGKATSTSSTHADTNANIPIVDLSPFTSPSPSPPPSTADPSSIPSPAAARLQAAHDLVRALREVGFAYVTHHGVAQAELDEAFALSRRFFALPHELKMTAPHPPGWTVHRGYSWPGLEKVSSALATAGVDEGKDTDEEAVRKLREVQDCKESYEVGSETNPDQPNVWPPADVLPEWRPFMSAFYWTCFAAARHILRALALGIGLADEDHLLRFHDGHHNQLRLLHYPPVAAAAVREGRVARMPAHTDWSSITMLFQDDTGGLQVECPVGSGVFVDVPPVRGTCVVNVGDLLMRWSNDFLTSTAHRVQLPPLQDRFAGDDHGMTRARYSIPYFLTTDPDTVIECLRVDDDHPPKYAPITQREYAAMRARMQY</sequence>
<keyword evidence="9" id="KW-1185">Reference proteome</keyword>
<evidence type="ECO:0000313" key="9">
    <source>
        <dbReference type="Proteomes" id="UP000078343"/>
    </source>
</evidence>
<proteinExistence type="inferred from homology"/>
<dbReference type="GO" id="GO:0046872">
    <property type="term" value="F:metal ion binding"/>
    <property type="evidence" value="ECO:0007669"/>
    <property type="project" value="UniProtKB-KW"/>
</dbReference>
<dbReference type="Proteomes" id="UP000078343">
    <property type="component" value="Unassembled WGS sequence"/>
</dbReference>
<dbReference type="PANTHER" id="PTHR10209">
    <property type="entry name" value="OXIDOREDUCTASE, 2OG-FE II OXYGENASE FAMILY PROTEIN"/>
    <property type="match status" value="1"/>
</dbReference>
<name>A0A178Z3U2_9EURO</name>
<keyword evidence="2 5" id="KW-0479">Metal-binding</keyword>
<dbReference type="EMBL" id="LVYI01000014">
    <property type="protein sequence ID" value="OAP54404.1"/>
    <property type="molecule type" value="Genomic_DNA"/>
</dbReference>
<evidence type="ECO:0000313" key="8">
    <source>
        <dbReference type="EMBL" id="OAP54404.1"/>
    </source>
</evidence>
<evidence type="ECO:0000256" key="4">
    <source>
        <dbReference type="ARBA" id="ARBA00023004"/>
    </source>
</evidence>
<reference evidence="8 9" key="1">
    <citation type="submission" date="2016-04" db="EMBL/GenBank/DDBJ databases">
        <title>Draft genome of Fonsecaea erecta CBS 125763.</title>
        <authorList>
            <person name="Weiss V.A."/>
            <person name="Vicente V.A."/>
            <person name="Raittz R.T."/>
            <person name="Moreno L.F."/>
            <person name="De Souza E.M."/>
            <person name="Pedrosa F.O."/>
            <person name="Steffens M.B."/>
            <person name="Faoro H."/>
            <person name="Tadra-Sfeir M.Z."/>
            <person name="Najafzadeh M.J."/>
            <person name="Felipe M.S."/>
            <person name="Teixeira M."/>
            <person name="Sun J."/>
            <person name="Xi L."/>
            <person name="Gomes R."/>
            <person name="De Azevedo C.M."/>
            <person name="Salgado C.G."/>
            <person name="Da Silva M.B."/>
            <person name="Nascimento M.F."/>
            <person name="Queiroz-Telles F."/>
            <person name="Attili D.S."/>
            <person name="Gorbushina A."/>
        </authorList>
    </citation>
    <scope>NUCLEOTIDE SEQUENCE [LARGE SCALE GENOMIC DNA]</scope>
    <source>
        <strain evidence="8 9">CBS 125763</strain>
    </source>
</reference>